<feature type="transmembrane region" description="Helical" evidence="6">
    <location>
        <begin position="5"/>
        <end position="24"/>
    </location>
</feature>
<dbReference type="InterPro" id="IPR002403">
    <property type="entry name" value="Cyt_P450_E_grp-IV"/>
</dbReference>
<dbReference type="GeneID" id="27905920"/>
<name>M3D786_SPHMS</name>
<evidence type="ECO:0000256" key="1">
    <source>
        <dbReference type="ARBA" id="ARBA00001971"/>
    </source>
</evidence>
<dbReference type="GO" id="GO:0005506">
    <property type="term" value="F:iron ion binding"/>
    <property type="evidence" value="ECO:0007669"/>
    <property type="project" value="InterPro"/>
</dbReference>
<sequence length="578" mass="65453">MPLQLILLVPIVGILACTFIWYTAKPKPIPGIPYNPASADRLLGDIPDSLAHLAETSELWSFFEQRCRELGSPIIQVFMRPFSKPWVILVDCRESHDIMTQRGREFDRSGFMKKMFAPIFPKNQICMPTHDQWRYNRLLMRELMSPPFLDGVAAPLIHSTTLDLISVWRHKARLARGHAFEASRDVQFATLDTICSVAFGARVGITTSQEDNLNKLTQLDLPDSLDHVASIPETTLPEAWGALLATVTSGEIAMNSPLGSWHLAFAIKFYPRLRRAFAFRNKLINDGLHHARQRVSHTNPQDEEVPEVKCAAEWVVERASKLAEKDGEGKKNLPDHQVLFDELAGFLQAGFDTTSSTIHWGLKYLTGYQNVQQKLRTSLLDAFCEARQAGRQPTAKEICKTSIPYLDAFIEESLRHSCVISVNMRVAIRDADVLGYVVPRGTDVYMLTNGPSILRPAMPIDENKRSHSSREYKSSADSWNSENLDQYNPDRWLIEEEEGENGGKVVKFNSRAAPMQNFGSGVRACYGKKLAYQNLRIIYVLIVWNFILDPLPEALEEWKATDGMTHLPQHVRLILREV</sequence>
<dbReference type="InterPro" id="IPR001128">
    <property type="entry name" value="Cyt_P450"/>
</dbReference>
<gene>
    <name evidence="7" type="ORF">SEPMUDRAFT_40425</name>
</gene>
<dbReference type="RefSeq" id="XP_016762146.1">
    <property type="nucleotide sequence ID" value="XM_016908783.1"/>
</dbReference>
<dbReference type="PRINTS" id="PR00465">
    <property type="entry name" value="EP450IV"/>
</dbReference>
<comment type="cofactor">
    <cofactor evidence="1 5">
        <name>heme</name>
        <dbReference type="ChEBI" id="CHEBI:30413"/>
    </cofactor>
</comment>
<dbReference type="GO" id="GO:0016705">
    <property type="term" value="F:oxidoreductase activity, acting on paired donors, with incorporation or reduction of molecular oxygen"/>
    <property type="evidence" value="ECO:0007669"/>
    <property type="project" value="InterPro"/>
</dbReference>
<dbReference type="AlphaFoldDB" id="M3D786"/>
<protein>
    <submittedName>
        <fullName evidence="7">Cytochrome P450</fullName>
    </submittedName>
</protein>
<keyword evidence="5" id="KW-0349">Heme</keyword>
<proteinExistence type="inferred from homology"/>
<keyword evidence="4 5" id="KW-0408">Iron</keyword>
<dbReference type="PANTHER" id="PTHR24305:SF232">
    <property type="entry name" value="P450, PUTATIVE (EUROFUNG)-RELATED"/>
    <property type="match status" value="1"/>
</dbReference>
<evidence type="ECO:0000313" key="8">
    <source>
        <dbReference type="Proteomes" id="UP000016931"/>
    </source>
</evidence>
<organism evidence="7 8">
    <name type="scientific">Sphaerulina musiva (strain SO2202)</name>
    <name type="common">Poplar stem canker fungus</name>
    <name type="synonym">Septoria musiva</name>
    <dbReference type="NCBI Taxonomy" id="692275"/>
    <lineage>
        <taxon>Eukaryota</taxon>
        <taxon>Fungi</taxon>
        <taxon>Dikarya</taxon>
        <taxon>Ascomycota</taxon>
        <taxon>Pezizomycotina</taxon>
        <taxon>Dothideomycetes</taxon>
        <taxon>Dothideomycetidae</taxon>
        <taxon>Mycosphaerellales</taxon>
        <taxon>Mycosphaerellaceae</taxon>
        <taxon>Sphaerulina</taxon>
    </lineage>
</organism>
<accession>M3D786</accession>
<keyword evidence="6" id="KW-1133">Transmembrane helix</keyword>
<evidence type="ECO:0000256" key="4">
    <source>
        <dbReference type="ARBA" id="ARBA00023004"/>
    </source>
</evidence>
<dbReference type="Proteomes" id="UP000016931">
    <property type="component" value="Unassembled WGS sequence"/>
</dbReference>
<dbReference type="PANTHER" id="PTHR24305">
    <property type="entry name" value="CYTOCHROME P450"/>
    <property type="match status" value="1"/>
</dbReference>
<dbReference type="HOGENOM" id="CLU_025001_1_0_1"/>
<evidence type="ECO:0000256" key="5">
    <source>
        <dbReference type="PIRSR" id="PIRSR602403-1"/>
    </source>
</evidence>
<evidence type="ECO:0000256" key="2">
    <source>
        <dbReference type="ARBA" id="ARBA00010617"/>
    </source>
</evidence>
<comment type="similarity">
    <text evidence="2">Belongs to the cytochrome P450 family.</text>
</comment>
<evidence type="ECO:0000256" key="3">
    <source>
        <dbReference type="ARBA" id="ARBA00022723"/>
    </source>
</evidence>
<keyword evidence="3 5" id="KW-0479">Metal-binding</keyword>
<dbReference type="InterPro" id="IPR036396">
    <property type="entry name" value="Cyt_P450_sf"/>
</dbReference>
<evidence type="ECO:0000313" key="7">
    <source>
        <dbReference type="EMBL" id="EMF14025.1"/>
    </source>
</evidence>
<dbReference type="PRINTS" id="PR00385">
    <property type="entry name" value="P450"/>
</dbReference>
<dbReference type="SUPFAM" id="SSF48264">
    <property type="entry name" value="Cytochrome P450"/>
    <property type="match status" value="1"/>
</dbReference>
<dbReference type="GO" id="GO:0004497">
    <property type="term" value="F:monooxygenase activity"/>
    <property type="evidence" value="ECO:0007669"/>
    <property type="project" value="InterPro"/>
</dbReference>
<dbReference type="OrthoDB" id="1470350at2759"/>
<dbReference type="GO" id="GO:0020037">
    <property type="term" value="F:heme binding"/>
    <property type="evidence" value="ECO:0007669"/>
    <property type="project" value="InterPro"/>
</dbReference>
<keyword evidence="8" id="KW-1185">Reference proteome</keyword>
<evidence type="ECO:0000256" key="6">
    <source>
        <dbReference type="SAM" id="Phobius"/>
    </source>
</evidence>
<keyword evidence="6" id="KW-0472">Membrane</keyword>
<feature type="binding site" description="axial binding residue" evidence="5">
    <location>
        <position position="525"/>
    </location>
    <ligand>
        <name>heme</name>
        <dbReference type="ChEBI" id="CHEBI:30413"/>
    </ligand>
    <ligandPart>
        <name>Fe</name>
        <dbReference type="ChEBI" id="CHEBI:18248"/>
    </ligandPart>
</feature>
<dbReference type="STRING" id="692275.M3D786"/>
<dbReference type="EMBL" id="KB456262">
    <property type="protein sequence ID" value="EMF14025.1"/>
    <property type="molecule type" value="Genomic_DNA"/>
</dbReference>
<dbReference type="Pfam" id="PF00067">
    <property type="entry name" value="p450"/>
    <property type="match status" value="2"/>
</dbReference>
<dbReference type="OMA" id="DSQAFPI"/>
<reference evidence="7 8" key="1">
    <citation type="journal article" date="2012" name="PLoS Pathog.">
        <title>Diverse lifestyles and strategies of plant pathogenesis encoded in the genomes of eighteen Dothideomycetes fungi.</title>
        <authorList>
            <person name="Ohm R.A."/>
            <person name="Feau N."/>
            <person name="Henrissat B."/>
            <person name="Schoch C.L."/>
            <person name="Horwitz B.A."/>
            <person name="Barry K.W."/>
            <person name="Condon B.J."/>
            <person name="Copeland A.C."/>
            <person name="Dhillon B."/>
            <person name="Glaser F."/>
            <person name="Hesse C.N."/>
            <person name="Kosti I."/>
            <person name="LaButti K."/>
            <person name="Lindquist E.A."/>
            <person name="Lucas S."/>
            <person name="Salamov A.A."/>
            <person name="Bradshaw R.E."/>
            <person name="Ciuffetti L."/>
            <person name="Hamelin R.C."/>
            <person name="Kema G.H.J."/>
            <person name="Lawrence C."/>
            <person name="Scott J.A."/>
            <person name="Spatafora J.W."/>
            <person name="Turgeon B.G."/>
            <person name="de Wit P.J.G.M."/>
            <person name="Zhong S."/>
            <person name="Goodwin S.B."/>
            <person name="Grigoriev I.V."/>
        </authorList>
    </citation>
    <scope>NUCLEOTIDE SEQUENCE [LARGE SCALE GENOMIC DNA]</scope>
    <source>
        <strain evidence="7 8">SO2202</strain>
    </source>
</reference>
<keyword evidence="6" id="KW-0812">Transmembrane</keyword>
<dbReference type="eggNOG" id="KOG0156">
    <property type="taxonomic scope" value="Eukaryota"/>
</dbReference>
<dbReference type="InterPro" id="IPR050121">
    <property type="entry name" value="Cytochrome_P450_monoxygenase"/>
</dbReference>
<dbReference type="Gene3D" id="1.10.630.10">
    <property type="entry name" value="Cytochrome P450"/>
    <property type="match status" value="1"/>
</dbReference>